<dbReference type="EMBL" id="QAPG01010712">
    <property type="protein sequence ID" value="TDZ13514.1"/>
    <property type="molecule type" value="Genomic_DNA"/>
</dbReference>
<keyword evidence="2" id="KW-1185">Reference proteome</keyword>
<protein>
    <submittedName>
        <fullName evidence="1">Uncharacterized protein</fullName>
    </submittedName>
</protein>
<accession>A0A4R8PMA5</accession>
<dbReference type="Proteomes" id="UP000295083">
    <property type="component" value="Unassembled WGS sequence"/>
</dbReference>
<dbReference type="Pfam" id="PF14441">
    <property type="entry name" value="OTT_1508_deam"/>
    <property type="match status" value="1"/>
</dbReference>
<dbReference type="AlphaFoldDB" id="A0A4R8PMA5"/>
<evidence type="ECO:0000313" key="1">
    <source>
        <dbReference type="EMBL" id="TDZ13514.1"/>
    </source>
</evidence>
<dbReference type="InterPro" id="IPR027796">
    <property type="entry name" value="OTT_1508_deam-like"/>
</dbReference>
<gene>
    <name evidence="1" type="ORF">C8035_v004450</name>
</gene>
<proteinExistence type="predicted"/>
<name>A0A4R8PMA5_9PEZI</name>
<organism evidence="1 2">
    <name type="scientific">Colletotrichum spinosum</name>
    <dbReference type="NCBI Taxonomy" id="1347390"/>
    <lineage>
        <taxon>Eukaryota</taxon>
        <taxon>Fungi</taxon>
        <taxon>Dikarya</taxon>
        <taxon>Ascomycota</taxon>
        <taxon>Pezizomycotina</taxon>
        <taxon>Sordariomycetes</taxon>
        <taxon>Hypocreomycetidae</taxon>
        <taxon>Glomerellales</taxon>
        <taxon>Glomerellaceae</taxon>
        <taxon>Colletotrichum</taxon>
        <taxon>Colletotrichum orbiculare species complex</taxon>
    </lineage>
</organism>
<dbReference type="PANTHER" id="PTHR42037">
    <property type="match status" value="1"/>
</dbReference>
<comment type="caution">
    <text evidence="1">The sequence shown here is derived from an EMBL/GenBank/DDBJ whole genome shotgun (WGS) entry which is preliminary data.</text>
</comment>
<dbReference type="PANTHER" id="PTHR42037:SF1">
    <property type="match status" value="1"/>
</dbReference>
<evidence type="ECO:0000313" key="2">
    <source>
        <dbReference type="Proteomes" id="UP000295083"/>
    </source>
</evidence>
<sequence length="470" mass="53129">MVTADGLEHPISMKLCKRLNRLNEAVVLLASLIEVQFSNGETKAPNDNSEPGENPNKVLECFINKLAQVCDNRQGGDTVTSLAILELPDKIMYIFASNRRSAADGEKVREFIFKLLFYVSEMAAKSHPVEDDDRSKFFGTLLRNILNFNYERIGAYAKGIGKRLVQCLEDCKSRTSERDTLLQQGLLKLQTLAAIVATSCGRNSYAPDPKDLEALVRGATLLRNSTIFDHIVNMTNMSGRHHASEHWSDLQHYIGRLVSYHRIVRTIIVARKCHPALFYGDNIEVQFVKSSKPLPNPMVAFQAGLPPSQRHKIRKADDIISRMTSDEGKKATYRDYAETLQNCQLDERLQKRCCSDSYRPIVHSEVLLLEHLQTEFAQETRAVPFYHGDKYIGCSKPTCRLCDFYFASNNTGVKVRPPHPNVYINWTVPNVLDENPETAKAKDNVIDGVLQKVREAAFTAMKDKFSARKS</sequence>
<reference evidence="1 2" key="1">
    <citation type="submission" date="2018-11" db="EMBL/GenBank/DDBJ databases">
        <title>Genome sequence and assembly of Colletotrichum spinosum.</title>
        <authorList>
            <person name="Gan P."/>
            <person name="Shirasu K."/>
        </authorList>
    </citation>
    <scope>NUCLEOTIDE SEQUENCE [LARGE SCALE GENOMIC DNA]</scope>
    <source>
        <strain evidence="1 2">CBS 515.97</strain>
    </source>
</reference>